<name>A0A195BXP8_9HYME</name>
<gene>
    <name evidence="1" type="ORF">ALC53_00302</name>
</gene>
<dbReference type="EMBL" id="KQ976395">
    <property type="protein sequence ID" value="KYM93070.1"/>
    <property type="molecule type" value="Genomic_DNA"/>
</dbReference>
<organism evidence="1 2">
    <name type="scientific">Atta colombica</name>
    <dbReference type="NCBI Taxonomy" id="520822"/>
    <lineage>
        <taxon>Eukaryota</taxon>
        <taxon>Metazoa</taxon>
        <taxon>Ecdysozoa</taxon>
        <taxon>Arthropoda</taxon>
        <taxon>Hexapoda</taxon>
        <taxon>Insecta</taxon>
        <taxon>Pterygota</taxon>
        <taxon>Neoptera</taxon>
        <taxon>Endopterygota</taxon>
        <taxon>Hymenoptera</taxon>
        <taxon>Apocrita</taxon>
        <taxon>Aculeata</taxon>
        <taxon>Formicoidea</taxon>
        <taxon>Formicidae</taxon>
        <taxon>Myrmicinae</taxon>
        <taxon>Atta</taxon>
    </lineage>
</organism>
<reference evidence="1 2" key="1">
    <citation type="submission" date="2015-09" db="EMBL/GenBank/DDBJ databases">
        <title>Atta colombica WGS genome.</title>
        <authorList>
            <person name="Nygaard S."/>
            <person name="Hu H."/>
            <person name="Boomsma J."/>
            <person name="Zhang G."/>
        </authorList>
    </citation>
    <scope>NUCLEOTIDE SEQUENCE [LARGE SCALE GENOMIC DNA]</scope>
    <source>
        <strain evidence="1">Treedump-2</strain>
        <tissue evidence="1">Whole body</tissue>
    </source>
</reference>
<proteinExistence type="predicted"/>
<evidence type="ECO:0000313" key="2">
    <source>
        <dbReference type="Proteomes" id="UP000078540"/>
    </source>
</evidence>
<dbReference type="Proteomes" id="UP000078540">
    <property type="component" value="Unassembled WGS sequence"/>
</dbReference>
<evidence type="ECO:0000313" key="1">
    <source>
        <dbReference type="EMBL" id="KYM93070.1"/>
    </source>
</evidence>
<keyword evidence="2" id="KW-1185">Reference proteome</keyword>
<protein>
    <submittedName>
        <fullName evidence="1">Uncharacterized protein</fullName>
    </submittedName>
</protein>
<dbReference type="AlphaFoldDB" id="A0A195BXP8"/>
<sequence length="103" mass="11130">MLLLFQISPAHHEIISISISLNNSPAQSKVCTVEIRKQTPVIHSPASTLPLLEISYSPVSDLSSDFFDDLFPSSSPPVSSEVTTSDSGISRLTYYPLNSSCST</sequence>
<accession>A0A195BXP8</accession>